<feature type="compositionally biased region" description="Basic and acidic residues" evidence="1">
    <location>
        <begin position="1"/>
        <end position="10"/>
    </location>
</feature>
<feature type="non-terminal residue" evidence="2">
    <location>
        <position position="1"/>
    </location>
</feature>
<feature type="non-terminal residue" evidence="2">
    <location>
        <position position="328"/>
    </location>
</feature>
<feature type="compositionally biased region" description="Basic residues" evidence="1">
    <location>
        <begin position="85"/>
        <end position="96"/>
    </location>
</feature>
<organism evidence="2">
    <name type="scientific">uncultured Solirubrobacteraceae bacterium</name>
    <dbReference type="NCBI Taxonomy" id="1162706"/>
    <lineage>
        <taxon>Bacteria</taxon>
        <taxon>Bacillati</taxon>
        <taxon>Actinomycetota</taxon>
        <taxon>Thermoleophilia</taxon>
        <taxon>Solirubrobacterales</taxon>
        <taxon>Solirubrobacteraceae</taxon>
        <taxon>environmental samples</taxon>
    </lineage>
</organism>
<dbReference type="EMBL" id="CADCVL010000118">
    <property type="protein sequence ID" value="CAA9470453.1"/>
    <property type="molecule type" value="Genomic_DNA"/>
</dbReference>
<proteinExistence type="predicted"/>
<feature type="compositionally biased region" description="Basic and acidic residues" evidence="1">
    <location>
        <begin position="287"/>
        <end position="300"/>
    </location>
</feature>
<feature type="compositionally biased region" description="Basic and acidic residues" evidence="1">
    <location>
        <begin position="185"/>
        <end position="196"/>
    </location>
</feature>
<feature type="compositionally biased region" description="Basic residues" evidence="1">
    <location>
        <begin position="301"/>
        <end position="328"/>
    </location>
</feature>
<evidence type="ECO:0000313" key="2">
    <source>
        <dbReference type="EMBL" id="CAA9470453.1"/>
    </source>
</evidence>
<gene>
    <name evidence="2" type="ORF">AVDCRST_MAG65-685</name>
</gene>
<sequence>EHTVPHDRPRARPSRAAAAQERRGHAAAPRRPGVLRPGHHLGRAHPAGAGRRRPVPHHRVAARRRRAARRAAGQRGLPELPGPARLRHAARGRARAAHRDAAVDRDRAVHLALRAPARGPHARLPRRPARRGAERRLRAVGRDGAGALPAAGVRVARRARRLHPAVRRPGLLDRPHDAHRRHRPRRDDPADHDGDQPRGLPPGAPAARGGGARARRHALGDDQDGCPALRQVRSGQRRHARPRPGAGRDARRPARALRLGRRDAQPDLARQPVDHRGQHRRAVPGVDRARHQCPHRDRPRAVRHHLRGQLRRPRRARPARRLRRGCRM</sequence>
<feature type="compositionally biased region" description="Basic and acidic residues" evidence="1">
    <location>
        <begin position="131"/>
        <end position="141"/>
    </location>
</feature>
<accession>A0A6J4RKZ5</accession>
<reference evidence="2" key="1">
    <citation type="submission" date="2020-02" db="EMBL/GenBank/DDBJ databases">
        <authorList>
            <person name="Meier V. D."/>
        </authorList>
    </citation>
    <scope>NUCLEOTIDE SEQUENCE</scope>
    <source>
        <strain evidence="2">AVDCRST_MAG65</strain>
    </source>
</reference>
<feature type="region of interest" description="Disordered" evidence="1">
    <location>
        <begin position="1"/>
        <end position="103"/>
    </location>
</feature>
<dbReference type="AlphaFoldDB" id="A0A6J4RKZ5"/>
<feature type="compositionally biased region" description="Basic residues" evidence="1">
    <location>
        <begin position="120"/>
        <end position="130"/>
    </location>
</feature>
<feature type="region of interest" description="Disordered" evidence="1">
    <location>
        <begin position="118"/>
        <end position="143"/>
    </location>
</feature>
<protein>
    <submittedName>
        <fullName evidence="2">Phosphate transport system permease protein PstC</fullName>
    </submittedName>
</protein>
<feature type="region of interest" description="Disordered" evidence="1">
    <location>
        <begin position="159"/>
        <end position="328"/>
    </location>
</feature>
<evidence type="ECO:0000256" key="1">
    <source>
        <dbReference type="SAM" id="MobiDB-lite"/>
    </source>
</evidence>
<feature type="compositionally biased region" description="Basic residues" evidence="1">
    <location>
        <begin position="50"/>
        <end position="69"/>
    </location>
</feature>
<name>A0A6J4RKZ5_9ACTN</name>